<name>A0A5N0TMA8_9MICO</name>
<sequence length="403" mass="41815">MRVDYAQLTLSSAVLRRQSDEHVPAMVAYVKSHSVLTPSDTGIILLPFTGISLAVSVIGVEILEGLGTVLRTAADKVDGAAAAYAAQEQRTYEAAAQAMRSIGAGVPPFADPRAGGPTLPAAAGGAPAGHGDAEPWLFGQAYDAGKGLVTGTRGIVEDISSAADSWGPGPTGVIERQNPSSYLVTPNAAKSEIESMRWGAGPLLGGVDWVFEQVAGFSLLEDVIMKPFAGDWTGIEEVSLAWQHLGQASRAMADNAAGLVEQGEFWDGEAGLAFRGGMVALGTTMYGVGAACDSVSGTVGTLVIVSKAGAATIGFILNKISVKLLRIAAEAAIPIAGWIVAAVEGAILVTEVFSLVRLIYTVVDTIFDAIEGAVQARAQLVETLLLVEDLMQFLVNTGERYAR</sequence>
<reference evidence="2" key="1">
    <citation type="submission" date="2019-09" db="EMBL/GenBank/DDBJ databases">
        <title>Mumia zhuanghuii sp. nov. isolated from the intestinal contents of plateau pika (Ochotona curzoniae) in the Qinghai-Tibet plateau of China.</title>
        <authorList>
            <person name="Tian Z."/>
        </authorList>
    </citation>
    <scope>NUCLEOTIDE SEQUENCE [LARGE SCALE GENOMIC DNA]</scope>
    <source>
        <strain evidence="2">L-033</strain>
    </source>
</reference>
<organism evidence="1 2">
    <name type="scientific">Microbacterium caowuchunii</name>
    <dbReference type="NCBI Taxonomy" id="2614638"/>
    <lineage>
        <taxon>Bacteria</taxon>
        <taxon>Bacillati</taxon>
        <taxon>Actinomycetota</taxon>
        <taxon>Actinomycetes</taxon>
        <taxon>Micrococcales</taxon>
        <taxon>Microbacteriaceae</taxon>
        <taxon>Microbacterium</taxon>
    </lineage>
</organism>
<dbReference type="RefSeq" id="WP_150891994.1">
    <property type="nucleotide sequence ID" value="NZ_VYUY01000005.1"/>
</dbReference>
<evidence type="ECO:0008006" key="3">
    <source>
        <dbReference type="Google" id="ProtNLM"/>
    </source>
</evidence>
<dbReference type="Proteomes" id="UP000326838">
    <property type="component" value="Unassembled WGS sequence"/>
</dbReference>
<comment type="caution">
    <text evidence="1">The sequence shown here is derived from an EMBL/GenBank/DDBJ whole genome shotgun (WGS) entry which is preliminary data.</text>
</comment>
<gene>
    <name evidence="1" type="ORF">F6B40_02730</name>
</gene>
<accession>A0A5N0TMA8</accession>
<dbReference type="EMBL" id="VYUY01000005">
    <property type="protein sequence ID" value="KAA9135454.1"/>
    <property type="molecule type" value="Genomic_DNA"/>
</dbReference>
<evidence type="ECO:0000313" key="2">
    <source>
        <dbReference type="Proteomes" id="UP000326838"/>
    </source>
</evidence>
<keyword evidence="2" id="KW-1185">Reference proteome</keyword>
<evidence type="ECO:0000313" key="1">
    <source>
        <dbReference type="EMBL" id="KAA9135454.1"/>
    </source>
</evidence>
<protein>
    <recommendedName>
        <fullName evidence="3">WXG100 family type VII secretion target</fullName>
    </recommendedName>
</protein>
<dbReference type="AlphaFoldDB" id="A0A5N0TMA8"/>
<proteinExistence type="predicted"/>